<dbReference type="AlphaFoldDB" id="A0A1T4SAH0"/>
<dbReference type="RefSeq" id="WP_085936164.1">
    <property type="nucleotide sequence ID" value="NZ_FUWJ01000007.1"/>
</dbReference>
<gene>
    <name evidence="2" type="ORF">SAMN02745126_04504</name>
</gene>
<sequence>MKSLFAGALALSMTAPAARAGEGPFAFIYTLDLQPQGTWQFEQWEWLQTGQSQGNYYFLTNRSELEYGFKPWFQVGLYVNTEYAYAFRNGVDGTTGGPGTNIDPSSDLSAPYSSFRFKSISFENIVRFMNPYTDGWGLGLYFEPAIGPYGYELEWKLLLQKNFIDDRLVLAANIVFETEQEWRSGATEFASVLDLIVGASYRFTDNWAAGVEFRNHREFTGQLLNEPEHSAYFLGPTIHYSAEKWWATLGWRHQLPIVAAFNDDQRSVVVNGQIFGNEHASDEFMLRIGFPFGGDKRHERY</sequence>
<dbReference type="OrthoDB" id="3078733at2"/>
<evidence type="ECO:0000313" key="3">
    <source>
        <dbReference type="Proteomes" id="UP000190092"/>
    </source>
</evidence>
<dbReference type="Proteomes" id="UP000190092">
    <property type="component" value="Unassembled WGS sequence"/>
</dbReference>
<feature type="signal peptide" evidence="1">
    <location>
        <begin position="1"/>
        <end position="20"/>
    </location>
</feature>
<keyword evidence="1" id="KW-0732">Signal</keyword>
<reference evidence="3" key="1">
    <citation type="submission" date="2017-02" db="EMBL/GenBank/DDBJ databases">
        <authorList>
            <person name="Varghese N."/>
            <person name="Submissions S."/>
        </authorList>
    </citation>
    <scope>NUCLEOTIDE SEQUENCE [LARGE SCALE GENOMIC DNA]</scope>
    <source>
        <strain evidence="3">ATCC 27094</strain>
    </source>
</reference>
<dbReference type="STRING" id="225324.SAMN02745126_04504"/>
<keyword evidence="3" id="KW-1185">Reference proteome</keyword>
<organism evidence="2 3">
    <name type="scientific">Enhydrobacter aerosaccus</name>
    <dbReference type="NCBI Taxonomy" id="225324"/>
    <lineage>
        <taxon>Bacteria</taxon>
        <taxon>Pseudomonadati</taxon>
        <taxon>Pseudomonadota</taxon>
        <taxon>Alphaproteobacteria</taxon>
        <taxon>Hyphomicrobiales</taxon>
        <taxon>Enhydrobacter</taxon>
    </lineage>
</organism>
<dbReference type="InterPro" id="IPR046603">
    <property type="entry name" value="DUF6662"/>
</dbReference>
<proteinExistence type="predicted"/>
<protein>
    <recommendedName>
        <fullName evidence="4">MetA-pathway of phenol degradation</fullName>
    </recommendedName>
</protein>
<dbReference type="Pfam" id="PF20367">
    <property type="entry name" value="DUF6662"/>
    <property type="match status" value="1"/>
</dbReference>
<evidence type="ECO:0000313" key="2">
    <source>
        <dbReference type="EMBL" id="SKA25213.1"/>
    </source>
</evidence>
<evidence type="ECO:0000256" key="1">
    <source>
        <dbReference type="SAM" id="SignalP"/>
    </source>
</evidence>
<accession>A0A1T4SAH0</accession>
<dbReference type="EMBL" id="FUWJ01000007">
    <property type="protein sequence ID" value="SKA25213.1"/>
    <property type="molecule type" value="Genomic_DNA"/>
</dbReference>
<name>A0A1T4SAH0_9HYPH</name>
<feature type="chain" id="PRO_5013386832" description="MetA-pathway of phenol degradation" evidence="1">
    <location>
        <begin position="21"/>
        <end position="301"/>
    </location>
</feature>
<evidence type="ECO:0008006" key="4">
    <source>
        <dbReference type="Google" id="ProtNLM"/>
    </source>
</evidence>